<evidence type="ECO:0000256" key="2">
    <source>
        <dbReference type="ARBA" id="ARBA00005189"/>
    </source>
</evidence>
<proteinExistence type="predicted"/>
<evidence type="ECO:0000313" key="9">
    <source>
        <dbReference type="Proteomes" id="UP000834106"/>
    </source>
</evidence>
<name>A0AAD1ZMH8_9LAMI</name>
<organism evidence="8 9">
    <name type="scientific">Fraxinus pennsylvanica</name>
    <dbReference type="NCBI Taxonomy" id="56036"/>
    <lineage>
        <taxon>Eukaryota</taxon>
        <taxon>Viridiplantae</taxon>
        <taxon>Streptophyta</taxon>
        <taxon>Embryophyta</taxon>
        <taxon>Tracheophyta</taxon>
        <taxon>Spermatophyta</taxon>
        <taxon>Magnoliopsida</taxon>
        <taxon>eudicotyledons</taxon>
        <taxon>Gunneridae</taxon>
        <taxon>Pentapetalae</taxon>
        <taxon>asterids</taxon>
        <taxon>lamiids</taxon>
        <taxon>Lamiales</taxon>
        <taxon>Oleaceae</taxon>
        <taxon>Oleeae</taxon>
        <taxon>Fraxinus</taxon>
    </lineage>
</organism>
<keyword evidence="4" id="KW-0808">Transferase</keyword>
<dbReference type="PANTHER" id="PTHR31650:SF41">
    <property type="entry name" value="O-ACYLTRANSFERASE WSD1-LIKE ISOFORM X1"/>
    <property type="match status" value="1"/>
</dbReference>
<dbReference type="GO" id="GO:0019432">
    <property type="term" value="P:triglyceride biosynthetic process"/>
    <property type="evidence" value="ECO:0007669"/>
    <property type="project" value="TreeGrafter"/>
</dbReference>
<evidence type="ECO:0000256" key="1">
    <source>
        <dbReference type="ARBA" id="ARBA00004771"/>
    </source>
</evidence>
<protein>
    <recommendedName>
        <fullName evidence="3">diacylglycerol O-acyltransferase</fullName>
        <ecNumber evidence="3">2.3.1.20</ecNumber>
    </recommendedName>
</protein>
<dbReference type="AlphaFoldDB" id="A0AAD1ZMH8"/>
<dbReference type="GO" id="GO:0005886">
    <property type="term" value="C:plasma membrane"/>
    <property type="evidence" value="ECO:0007669"/>
    <property type="project" value="TreeGrafter"/>
</dbReference>
<evidence type="ECO:0000256" key="5">
    <source>
        <dbReference type="ARBA" id="ARBA00023315"/>
    </source>
</evidence>
<evidence type="ECO:0000256" key="3">
    <source>
        <dbReference type="ARBA" id="ARBA00013244"/>
    </source>
</evidence>
<accession>A0AAD1ZMH8</accession>
<comment type="catalytic activity">
    <reaction evidence="6">
        <text>an acyl-CoA + a 1,2-diacyl-sn-glycerol = a triacyl-sn-glycerol + CoA</text>
        <dbReference type="Rhea" id="RHEA:10868"/>
        <dbReference type="ChEBI" id="CHEBI:17815"/>
        <dbReference type="ChEBI" id="CHEBI:57287"/>
        <dbReference type="ChEBI" id="CHEBI:58342"/>
        <dbReference type="ChEBI" id="CHEBI:64615"/>
        <dbReference type="EC" id="2.3.1.20"/>
    </reaction>
</comment>
<dbReference type="Proteomes" id="UP000834106">
    <property type="component" value="Chromosome 10"/>
</dbReference>
<dbReference type="EC" id="2.3.1.20" evidence="3"/>
<dbReference type="Pfam" id="PF03007">
    <property type="entry name" value="WS_DGAT_cat"/>
    <property type="match status" value="1"/>
</dbReference>
<feature type="domain" description="O-acyltransferase WSD1-like N-terminal" evidence="7">
    <location>
        <begin position="8"/>
        <end position="181"/>
    </location>
</feature>
<evidence type="ECO:0000256" key="6">
    <source>
        <dbReference type="ARBA" id="ARBA00048109"/>
    </source>
</evidence>
<comment type="pathway">
    <text evidence="2">Lipid metabolism.</text>
</comment>
<reference evidence="8" key="1">
    <citation type="submission" date="2023-05" db="EMBL/GenBank/DDBJ databases">
        <authorList>
            <person name="Huff M."/>
        </authorList>
    </citation>
    <scope>NUCLEOTIDE SEQUENCE</scope>
</reference>
<dbReference type="GO" id="GO:0004144">
    <property type="term" value="F:diacylglycerol O-acyltransferase activity"/>
    <property type="evidence" value="ECO:0007669"/>
    <property type="project" value="UniProtKB-EC"/>
</dbReference>
<dbReference type="InterPro" id="IPR045034">
    <property type="entry name" value="O-acyltransferase_WSD1-like"/>
</dbReference>
<evidence type="ECO:0000256" key="4">
    <source>
        <dbReference type="ARBA" id="ARBA00022679"/>
    </source>
</evidence>
<keyword evidence="5" id="KW-0012">Acyltransferase</keyword>
<evidence type="ECO:0000259" key="7">
    <source>
        <dbReference type="Pfam" id="PF03007"/>
    </source>
</evidence>
<gene>
    <name evidence="8" type="ORF">FPE_LOCUS16340</name>
</gene>
<evidence type="ECO:0000313" key="8">
    <source>
        <dbReference type="EMBL" id="CAI9769950.1"/>
    </source>
</evidence>
<dbReference type="PANTHER" id="PTHR31650">
    <property type="entry name" value="O-ACYLTRANSFERASE (WSD1-LIKE) FAMILY PROTEIN"/>
    <property type="match status" value="1"/>
</dbReference>
<dbReference type="InterPro" id="IPR004255">
    <property type="entry name" value="O-acyltransferase_WSD1_N"/>
</dbReference>
<keyword evidence="9" id="KW-1185">Reference proteome</keyword>
<comment type="pathway">
    <text evidence="1">Glycerolipid metabolism; triacylglycerol biosynthesis.</text>
</comment>
<dbReference type="EMBL" id="OU503045">
    <property type="protein sequence ID" value="CAI9769950.1"/>
    <property type="molecule type" value="Genomic_DNA"/>
</dbReference>
<sequence length="275" mass="31619">MVKHSSGREYWRRTDVDVDRHVLVFDKPLSDDPSISDQDSVNDYLSDLSVSSPLSTDKPLWEIHLLMAHNCLVFRLHHALGDGISLMSMLLSCCRRADDPSQLPTIGGVGTSSTTRRRWSLWTLMKVVWYTLVYVLEFMLRALWLKDKKTVISGGSGVELWPRKLATAKFRLDDMKIVKKAITDARVRFPFSSRIIHGMNSWSPSSELTDSGDSEFGVEVCRNLDFGLSLGLGEANLMLNLVVVEEEEHVMRVRRWRWAIWDRKVDLERRRVVKT</sequence>